<feature type="compositionally biased region" description="Basic and acidic residues" evidence="1">
    <location>
        <begin position="103"/>
        <end position="115"/>
    </location>
</feature>
<comment type="caution">
    <text evidence="2">The sequence shown here is derived from an EMBL/GenBank/DDBJ whole genome shotgun (WGS) entry which is preliminary data.</text>
</comment>
<protein>
    <submittedName>
        <fullName evidence="2">Uncharacterized protein</fullName>
    </submittedName>
</protein>
<feature type="compositionally biased region" description="Basic residues" evidence="1">
    <location>
        <begin position="90"/>
        <end position="102"/>
    </location>
</feature>
<accession>A0A644Y7S1</accession>
<dbReference type="EMBL" id="VSSQ01003752">
    <property type="protein sequence ID" value="MPM22174.1"/>
    <property type="molecule type" value="Genomic_DNA"/>
</dbReference>
<organism evidence="2">
    <name type="scientific">bioreactor metagenome</name>
    <dbReference type="NCBI Taxonomy" id="1076179"/>
    <lineage>
        <taxon>unclassified sequences</taxon>
        <taxon>metagenomes</taxon>
        <taxon>ecological metagenomes</taxon>
    </lineage>
</organism>
<proteinExistence type="predicted"/>
<reference evidence="2" key="1">
    <citation type="submission" date="2019-08" db="EMBL/GenBank/DDBJ databases">
        <authorList>
            <person name="Kucharzyk K."/>
            <person name="Murdoch R.W."/>
            <person name="Higgins S."/>
            <person name="Loffler F."/>
        </authorList>
    </citation>
    <scope>NUCLEOTIDE SEQUENCE</scope>
</reference>
<dbReference type="AlphaFoldDB" id="A0A644Y7S1"/>
<evidence type="ECO:0000313" key="2">
    <source>
        <dbReference type="EMBL" id="MPM22174.1"/>
    </source>
</evidence>
<sequence>MPLQIGHAARGVGDFSGGQVGVHGVNRKVPPERVVRQARAKRDLARAVLAAVFGVRFPPEGRMLHANAVRMQLHRAHLRRFGNDDNAHAAPRKQRFRLRRGQPRADVDIRRLQPQ</sequence>
<feature type="region of interest" description="Disordered" evidence="1">
    <location>
        <begin position="81"/>
        <end position="115"/>
    </location>
</feature>
<evidence type="ECO:0000256" key="1">
    <source>
        <dbReference type="SAM" id="MobiDB-lite"/>
    </source>
</evidence>
<gene>
    <name evidence="2" type="ORF">SDC9_68625</name>
</gene>
<name>A0A644Y7S1_9ZZZZ</name>